<feature type="compositionally biased region" description="Basic and acidic residues" evidence="1">
    <location>
        <begin position="258"/>
        <end position="274"/>
    </location>
</feature>
<feature type="compositionally biased region" description="Polar residues" evidence="1">
    <location>
        <begin position="97"/>
        <end position="111"/>
    </location>
</feature>
<evidence type="ECO:0008006" key="4">
    <source>
        <dbReference type="Google" id="ProtNLM"/>
    </source>
</evidence>
<sequence>MAPSGLSKSQWAVPQKQARIAGKWDPEGLEAGTKAFKEMLAQPANKPQTKPATTKPQAVVGGIPPHVSREREDNASQAFTSAPANAIKPPDCEDNLRAQQTTTVQNCSASPHQPRALQSHPQPTLQSLPAPPEARPSPPHSRNAPSNVAPRHTYPPTPASHWPTKQVPLAQANSSMNPFVRKVVGNRFRLAVTQDSPPDSPLSPALNDDTRTRSQHRTPNTHGSPQTKKWRPKHSEDLESQSLPSTAASVIFSDDDDSHFPDHSQDGRTARSKDVRANIADELDIVPKDNSNGWVNKNAWKDYPSSPSSNQNADERSFGTFAKGWRYTYCEDWIASLPDSPPPVATIIQEQIDQNWRCDVDTKDGFLMSPVEYPSTEINRDDPSSDPEWERRFRGTASMRSIVDFLKMQKLALKHDEQEKEYNARNPPRYLMHQKQDPSPEPQSSPAPNSKPVTGPSEAVQQSGQNNVTSTQVPNAPVQQAVQGDIDGDYLKIPCHLRPVEPTDVPQILDIYNWEVMNGYQALDTEPLCLQDIQRLFKECQSAKTPFIVAVQGTSSESASRQETHAQSRGPYKQSRPTGPYQNAREAQPRSDKILGFGFISCPMPGLAGSVHSNVGRFIGRVHFYVEHASRRNGIGRALLHRLTRCCSKFCISVDWYQWYDPVGSAVFDEPDFNPRNYSRLYIETSSSGEKDPDNGWYEKFLDGMGYLFMSTLDKTRKVRYGPDGQWRDTIVWQHDCRDPKYIREFD</sequence>
<feature type="compositionally biased region" description="Polar residues" evidence="1">
    <location>
        <begin position="459"/>
        <end position="471"/>
    </location>
</feature>
<keyword evidence="3" id="KW-1185">Reference proteome</keyword>
<accession>A0A423W6V1</accession>
<feature type="region of interest" description="Disordered" evidence="1">
    <location>
        <begin position="371"/>
        <end position="393"/>
    </location>
</feature>
<feature type="compositionally biased region" description="Polar residues" evidence="1">
    <location>
        <begin position="1"/>
        <end position="12"/>
    </location>
</feature>
<proteinExistence type="predicted"/>
<organism evidence="2 3">
    <name type="scientific">Cytospora schulzeri</name>
    <dbReference type="NCBI Taxonomy" id="448051"/>
    <lineage>
        <taxon>Eukaryota</taxon>
        <taxon>Fungi</taxon>
        <taxon>Dikarya</taxon>
        <taxon>Ascomycota</taxon>
        <taxon>Pezizomycotina</taxon>
        <taxon>Sordariomycetes</taxon>
        <taxon>Sordariomycetidae</taxon>
        <taxon>Diaporthales</taxon>
        <taxon>Cytosporaceae</taxon>
        <taxon>Cytospora</taxon>
    </lineage>
</organism>
<dbReference type="SUPFAM" id="SSF55729">
    <property type="entry name" value="Acyl-CoA N-acyltransferases (Nat)"/>
    <property type="match status" value="1"/>
</dbReference>
<feature type="region of interest" description="Disordered" evidence="1">
    <location>
        <begin position="40"/>
        <end position="170"/>
    </location>
</feature>
<protein>
    <recommendedName>
        <fullName evidence="4">N-acetyltransferase domain-containing protein</fullName>
    </recommendedName>
</protein>
<feature type="compositionally biased region" description="Polar residues" evidence="1">
    <location>
        <begin position="217"/>
        <end position="227"/>
    </location>
</feature>
<dbReference type="AlphaFoldDB" id="A0A423W6V1"/>
<feature type="compositionally biased region" description="Basic and acidic residues" evidence="1">
    <location>
        <begin position="378"/>
        <end position="393"/>
    </location>
</feature>
<gene>
    <name evidence="2" type="ORF">VMCG_06674</name>
</gene>
<feature type="compositionally biased region" description="Pro residues" evidence="1">
    <location>
        <begin position="129"/>
        <end position="139"/>
    </location>
</feature>
<feature type="region of interest" description="Disordered" evidence="1">
    <location>
        <begin position="190"/>
        <end position="274"/>
    </location>
</feature>
<dbReference type="OrthoDB" id="2129362at2759"/>
<dbReference type="EMBL" id="LKEA01000024">
    <property type="protein sequence ID" value="ROV99068.1"/>
    <property type="molecule type" value="Genomic_DNA"/>
</dbReference>
<feature type="compositionally biased region" description="Polar residues" evidence="1">
    <location>
        <begin position="45"/>
        <end position="56"/>
    </location>
</feature>
<feature type="region of interest" description="Disordered" evidence="1">
    <location>
        <begin position="1"/>
        <end position="27"/>
    </location>
</feature>
<dbReference type="InterPro" id="IPR016181">
    <property type="entry name" value="Acyl_CoA_acyltransferase"/>
</dbReference>
<dbReference type="Proteomes" id="UP000283895">
    <property type="component" value="Unassembled WGS sequence"/>
</dbReference>
<reference evidence="2 3" key="1">
    <citation type="submission" date="2015-09" db="EMBL/GenBank/DDBJ databases">
        <title>Host preference determinants of Valsa canker pathogens revealed by comparative genomics.</title>
        <authorList>
            <person name="Yin Z."/>
            <person name="Huang L."/>
        </authorList>
    </citation>
    <scope>NUCLEOTIDE SEQUENCE [LARGE SCALE GENOMIC DNA]</scope>
    <source>
        <strain evidence="2 3">03-1</strain>
    </source>
</reference>
<evidence type="ECO:0000256" key="1">
    <source>
        <dbReference type="SAM" id="MobiDB-lite"/>
    </source>
</evidence>
<feature type="region of interest" description="Disordered" evidence="1">
    <location>
        <begin position="554"/>
        <end position="587"/>
    </location>
</feature>
<dbReference type="Gene3D" id="3.40.630.30">
    <property type="match status" value="1"/>
</dbReference>
<comment type="caution">
    <text evidence="2">The sequence shown here is derived from an EMBL/GenBank/DDBJ whole genome shotgun (WGS) entry which is preliminary data.</text>
</comment>
<name>A0A423W6V1_9PEZI</name>
<feature type="region of interest" description="Disordered" evidence="1">
    <location>
        <begin position="418"/>
        <end position="475"/>
    </location>
</feature>
<evidence type="ECO:0000313" key="2">
    <source>
        <dbReference type="EMBL" id="ROV99068.1"/>
    </source>
</evidence>
<evidence type="ECO:0000313" key="3">
    <source>
        <dbReference type="Proteomes" id="UP000283895"/>
    </source>
</evidence>